<dbReference type="Gene3D" id="3.30.565.10">
    <property type="entry name" value="Histidine kinase-like ATPase, C-terminal domain"/>
    <property type="match status" value="1"/>
</dbReference>
<comment type="caution">
    <text evidence="11">The sequence shown here is derived from an EMBL/GenBank/DDBJ whole genome shotgun (WGS) entry which is preliminary data.</text>
</comment>
<dbReference type="RefSeq" id="WP_129082536.1">
    <property type="nucleotide sequence ID" value="NZ_CP041070.1"/>
</dbReference>
<dbReference type="EMBL" id="PDKO01000010">
    <property type="protein sequence ID" value="RXJ61994.1"/>
    <property type="molecule type" value="Genomic_DNA"/>
</dbReference>
<dbReference type="PRINTS" id="PR00344">
    <property type="entry name" value="BCTRLSENSOR"/>
</dbReference>
<dbReference type="GO" id="GO:0005524">
    <property type="term" value="F:ATP binding"/>
    <property type="evidence" value="ECO:0007669"/>
    <property type="project" value="UniProtKB-KW"/>
</dbReference>
<feature type="domain" description="Histidine kinase" evidence="10">
    <location>
        <begin position="307"/>
        <end position="522"/>
    </location>
</feature>
<dbReference type="InterPro" id="IPR036097">
    <property type="entry name" value="HisK_dim/P_sf"/>
</dbReference>
<dbReference type="GO" id="GO:0000155">
    <property type="term" value="F:phosphorelay sensor kinase activity"/>
    <property type="evidence" value="ECO:0007669"/>
    <property type="project" value="InterPro"/>
</dbReference>
<dbReference type="PANTHER" id="PTHR43065:SF46">
    <property type="entry name" value="C4-DICARBOXYLATE TRANSPORT SENSOR PROTEIN DCTB"/>
    <property type="match status" value="1"/>
</dbReference>
<dbReference type="InterPro" id="IPR005467">
    <property type="entry name" value="His_kinase_dom"/>
</dbReference>
<sequence>MNSKIWEEYLKNKYKNLEFDGIIIESSFASVIFENFSETLYSNIPKIYISNTYIKRKKNIIVYNGFDNDLAKKSIELAKKHNPKLKNIYLIKTQNMIALNIEKSLLKQLENSNLNTTILQDFTLNKLKQKISKLPKNSAVFYTVNLKDKTGKNFIPKDFLEDIAKDSPVPIYSFWSSYLGSGTIGGYMRDGSVIAQNSLQNLLFYIKNGYFKKIKPIYNPFIDYEMLKKYKIEENLNPEDTIYINRAVPIWESYPKESFFTVCLIILLLLLLLLFFILKIRNDKIKKMEETIFLQSRQSVMGEMISVIAHQWRQPLNSIAAMVQTVNIKYLNEKLNDGLMEKFKDDTMKQIRYMSHTIDDFRNFYNIKKEKIDFNIKDELEKTIELIEFSYIKKHIRIEKSNFQDFIIKGYPNELLQSFLILFQNSKDVLSEKKIDNAYIKITMKIDNNKCIIIFEDNGGGIQEDIIDKIFTPYFSTKDIKSGTGIGLFMAKTIIEKHLNGVIVPSNTKVGAKFEIRLFSDR</sequence>
<evidence type="ECO:0000256" key="7">
    <source>
        <dbReference type="ARBA" id="ARBA00022840"/>
    </source>
</evidence>
<evidence type="ECO:0000256" key="8">
    <source>
        <dbReference type="ARBA" id="ARBA00023012"/>
    </source>
</evidence>
<keyword evidence="3" id="KW-0597">Phosphoprotein</keyword>
<dbReference type="PROSITE" id="PS50109">
    <property type="entry name" value="HIS_KIN"/>
    <property type="match status" value="1"/>
</dbReference>
<dbReference type="PANTHER" id="PTHR43065">
    <property type="entry name" value="SENSOR HISTIDINE KINASE"/>
    <property type="match status" value="1"/>
</dbReference>
<gene>
    <name evidence="11" type="ORF">CRV06_11195</name>
</gene>
<organism evidence="11 12">
    <name type="scientific">Halarcobacter anaerophilus</name>
    <dbReference type="NCBI Taxonomy" id="877500"/>
    <lineage>
        <taxon>Bacteria</taxon>
        <taxon>Pseudomonadati</taxon>
        <taxon>Campylobacterota</taxon>
        <taxon>Epsilonproteobacteria</taxon>
        <taxon>Campylobacterales</taxon>
        <taxon>Arcobacteraceae</taxon>
        <taxon>Halarcobacter</taxon>
    </lineage>
</organism>
<keyword evidence="12" id="KW-1185">Reference proteome</keyword>
<evidence type="ECO:0000313" key="11">
    <source>
        <dbReference type="EMBL" id="RXJ61994.1"/>
    </source>
</evidence>
<keyword evidence="6" id="KW-0418">Kinase</keyword>
<dbReference type="AlphaFoldDB" id="A0A4Q0XYZ9"/>
<evidence type="ECO:0000259" key="10">
    <source>
        <dbReference type="PROSITE" id="PS50109"/>
    </source>
</evidence>
<dbReference type="SUPFAM" id="SSF55874">
    <property type="entry name" value="ATPase domain of HSP90 chaperone/DNA topoisomerase II/histidine kinase"/>
    <property type="match status" value="1"/>
</dbReference>
<name>A0A4Q0XYZ9_9BACT</name>
<keyword evidence="9" id="KW-0812">Transmembrane</keyword>
<dbReference type="EC" id="2.7.13.3" evidence="2"/>
<feature type="transmembrane region" description="Helical" evidence="9">
    <location>
        <begin position="259"/>
        <end position="278"/>
    </location>
</feature>
<keyword evidence="9" id="KW-0472">Membrane</keyword>
<dbReference type="STRING" id="877500.GCA_000935065_00802"/>
<dbReference type="Gene3D" id="1.10.287.130">
    <property type="match status" value="1"/>
</dbReference>
<evidence type="ECO:0000256" key="1">
    <source>
        <dbReference type="ARBA" id="ARBA00000085"/>
    </source>
</evidence>
<evidence type="ECO:0000256" key="6">
    <source>
        <dbReference type="ARBA" id="ARBA00022777"/>
    </source>
</evidence>
<proteinExistence type="predicted"/>
<dbReference type="InterPro" id="IPR003661">
    <property type="entry name" value="HisK_dim/P_dom"/>
</dbReference>
<accession>A0A4Q0XYZ9</accession>
<keyword evidence="9" id="KW-1133">Transmembrane helix</keyword>
<evidence type="ECO:0000256" key="4">
    <source>
        <dbReference type="ARBA" id="ARBA00022679"/>
    </source>
</evidence>
<reference evidence="11 12" key="1">
    <citation type="submission" date="2017-10" db="EMBL/GenBank/DDBJ databases">
        <title>Genomics of the genus Arcobacter.</title>
        <authorList>
            <person name="Perez-Cataluna A."/>
            <person name="Figueras M.J."/>
        </authorList>
    </citation>
    <scope>NUCLEOTIDE SEQUENCE [LARGE SCALE GENOMIC DNA]</scope>
    <source>
        <strain evidence="11 12">DSM 24636</strain>
    </source>
</reference>
<dbReference type="SMART" id="SM00387">
    <property type="entry name" value="HATPase_c"/>
    <property type="match status" value="1"/>
</dbReference>
<dbReference type="CDD" id="cd00082">
    <property type="entry name" value="HisKA"/>
    <property type="match status" value="1"/>
</dbReference>
<dbReference type="Proteomes" id="UP000290191">
    <property type="component" value="Unassembled WGS sequence"/>
</dbReference>
<evidence type="ECO:0000256" key="3">
    <source>
        <dbReference type="ARBA" id="ARBA00022553"/>
    </source>
</evidence>
<keyword evidence="4" id="KW-0808">Transferase</keyword>
<evidence type="ECO:0000313" key="12">
    <source>
        <dbReference type="Proteomes" id="UP000290191"/>
    </source>
</evidence>
<comment type="catalytic activity">
    <reaction evidence="1">
        <text>ATP + protein L-histidine = ADP + protein N-phospho-L-histidine.</text>
        <dbReference type="EC" id="2.7.13.3"/>
    </reaction>
</comment>
<dbReference type="InterPro" id="IPR003594">
    <property type="entry name" value="HATPase_dom"/>
</dbReference>
<evidence type="ECO:0000256" key="2">
    <source>
        <dbReference type="ARBA" id="ARBA00012438"/>
    </source>
</evidence>
<evidence type="ECO:0000256" key="9">
    <source>
        <dbReference type="SAM" id="Phobius"/>
    </source>
</evidence>
<keyword evidence="5" id="KW-0547">Nucleotide-binding</keyword>
<dbReference type="InterPro" id="IPR004358">
    <property type="entry name" value="Sig_transdc_His_kin-like_C"/>
</dbReference>
<dbReference type="Pfam" id="PF02518">
    <property type="entry name" value="HATPase_c"/>
    <property type="match status" value="1"/>
</dbReference>
<evidence type="ECO:0000256" key="5">
    <source>
        <dbReference type="ARBA" id="ARBA00022741"/>
    </source>
</evidence>
<dbReference type="InterPro" id="IPR036890">
    <property type="entry name" value="HATPase_C_sf"/>
</dbReference>
<keyword evidence="8" id="KW-0902">Two-component regulatory system</keyword>
<protein>
    <recommendedName>
        <fullName evidence="2">histidine kinase</fullName>
        <ecNumber evidence="2">2.7.13.3</ecNumber>
    </recommendedName>
</protein>
<dbReference type="OrthoDB" id="9805967at2"/>
<keyword evidence="7" id="KW-0067">ATP-binding</keyword>
<dbReference type="SUPFAM" id="SSF47384">
    <property type="entry name" value="Homodimeric domain of signal transducing histidine kinase"/>
    <property type="match status" value="1"/>
</dbReference>